<protein>
    <submittedName>
        <fullName evidence="1">Uncharacterized protein</fullName>
    </submittedName>
</protein>
<evidence type="ECO:0000313" key="2">
    <source>
        <dbReference type="Proteomes" id="UP000766629"/>
    </source>
</evidence>
<dbReference type="EMBL" id="JAHVJA010000008">
    <property type="protein sequence ID" value="MBY6141146.1"/>
    <property type="molecule type" value="Genomic_DNA"/>
</dbReference>
<sequence>MIRPGLGATYESANEVRKRKGMLLVGYLRCRNEITEPGMPDYRRKQAKSWKSFYRRKHLEARRRDTLAIF</sequence>
<accession>A0ABS7NJQ7</accession>
<organism evidence="1 2">
    <name type="scientific">Leisingera daeponensis</name>
    <dbReference type="NCBI Taxonomy" id="405746"/>
    <lineage>
        <taxon>Bacteria</taxon>
        <taxon>Pseudomonadati</taxon>
        <taxon>Pseudomonadota</taxon>
        <taxon>Alphaproteobacteria</taxon>
        <taxon>Rhodobacterales</taxon>
        <taxon>Roseobacteraceae</taxon>
        <taxon>Leisingera</taxon>
    </lineage>
</organism>
<evidence type="ECO:0000313" key="1">
    <source>
        <dbReference type="EMBL" id="MBY6141146.1"/>
    </source>
</evidence>
<proteinExistence type="predicted"/>
<dbReference type="RefSeq" id="WP_222509226.1">
    <property type="nucleotide sequence ID" value="NZ_JAHVJA010000008.1"/>
</dbReference>
<name>A0ABS7NJQ7_9RHOB</name>
<reference evidence="1 2" key="1">
    <citation type="submission" date="2021-06" db="EMBL/GenBank/DDBJ databases">
        <title>50 bacteria genomes isolated from Dapeng, Shenzhen, China.</title>
        <authorList>
            <person name="Zheng W."/>
            <person name="Yu S."/>
            <person name="Huang Y."/>
        </authorList>
    </citation>
    <scope>NUCLEOTIDE SEQUENCE [LARGE SCALE GENOMIC DNA]</scope>
    <source>
        <strain evidence="1 2">DP1N14-2</strain>
    </source>
</reference>
<dbReference type="Proteomes" id="UP000766629">
    <property type="component" value="Unassembled WGS sequence"/>
</dbReference>
<keyword evidence="2" id="KW-1185">Reference proteome</keyword>
<gene>
    <name evidence="1" type="ORF">KUV26_17045</name>
</gene>
<comment type="caution">
    <text evidence="1">The sequence shown here is derived from an EMBL/GenBank/DDBJ whole genome shotgun (WGS) entry which is preliminary data.</text>
</comment>